<protein>
    <recommendedName>
        <fullName evidence="2">Reverse transcriptase domain-containing protein</fullName>
    </recommendedName>
</protein>
<dbReference type="PANTHER" id="PTHR24559">
    <property type="entry name" value="TRANSPOSON TY3-I GAG-POL POLYPROTEIN"/>
    <property type="match status" value="1"/>
</dbReference>
<feature type="region of interest" description="Disordered" evidence="1">
    <location>
        <begin position="15"/>
        <end position="69"/>
    </location>
</feature>
<dbReference type="PANTHER" id="PTHR24559:SF444">
    <property type="entry name" value="REVERSE TRANSCRIPTASE DOMAIN-CONTAINING PROTEIN"/>
    <property type="match status" value="1"/>
</dbReference>
<dbReference type="STRING" id="109895.A0A507DKC2"/>
<gene>
    <name evidence="3" type="ORF">PhCBS80983_g06527</name>
</gene>
<dbReference type="Gene3D" id="3.30.70.270">
    <property type="match status" value="2"/>
</dbReference>
<dbReference type="Pfam" id="PF00078">
    <property type="entry name" value="RVT_1"/>
    <property type="match status" value="1"/>
</dbReference>
<dbReference type="SUPFAM" id="SSF56672">
    <property type="entry name" value="DNA/RNA polymerases"/>
    <property type="match status" value="1"/>
</dbReference>
<dbReference type="InterPro" id="IPR043128">
    <property type="entry name" value="Rev_trsase/Diguanyl_cyclase"/>
</dbReference>
<dbReference type="InterPro" id="IPR053134">
    <property type="entry name" value="RNA-dir_DNA_polymerase"/>
</dbReference>
<dbReference type="InterPro" id="IPR000477">
    <property type="entry name" value="RT_dom"/>
</dbReference>
<evidence type="ECO:0000256" key="1">
    <source>
        <dbReference type="SAM" id="MobiDB-lite"/>
    </source>
</evidence>
<evidence type="ECO:0000259" key="2">
    <source>
        <dbReference type="Pfam" id="PF00078"/>
    </source>
</evidence>
<dbReference type="InterPro" id="IPR043502">
    <property type="entry name" value="DNA/RNA_pol_sf"/>
</dbReference>
<proteinExistence type="predicted"/>
<dbReference type="AlphaFoldDB" id="A0A507DKC2"/>
<accession>A0A507DKC2</accession>
<dbReference type="InterPro" id="IPR021109">
    <property type="entry name" value="Peptidase_aspartic_dom_sf"/>
</dbReference>
<dbReference type="EMBL" id="QEAQ01000446">
    <property type="protein sequence ID" value="TPX52102.1"/>
    <property type="molecule type" value="Genomic_DNA"/>
</dbReference>
<dbReference type="CDD" id="cd01647">
    <property type="entry name" value="RT_LTR"/>
    <property type="match status" value="1"/>
</dbReference>
<organism evidence="3 4">
    <name type="scientific">Powellomyces hirtus</name>
    <dbReference type="NCBI Taxonomy" id="109895"/>
    <lineage>
        <taxon>Eukaryota</taxon>
        <taxon>Fungi</taxon>
        <taxon>Fungi incertae sedis</taxon>
        <taxon>Chytridiomycota</taxon>
        <taxon>Chytridiomycota incertae sedis</taxon>
        <taxon>Chytridiomycetes</taxon>
        <taxon>Spizellomycetales</taxon>
        <taxon>Powellomycetaceae</taxon>
        <taxon>Powellomyces</taxon>
    </lineage>
</organism>
<dbReference type="Gene3D" id="2.40.70.10">
    <property type="entry name" value="Acid Proteases"/>
    <property type="match status" value="1"/>
</dbReference>
<dbReference type="Gene3D" id="3.10.10.10">
    <property type="entry name" value="HIV Type 1 Reverse Transcriptase, subunit A, domain 1"/>
    <property type="match status" value="1"/>
</dbReference>
<evidence type="ECO:0000313" key="3">
    <source>
        <dbReference type="EMBL" id="TPX52102.1"/>
    </source>
</evidence>
<feature type="compositionally biased region" description="Low complexity" evidence="1">
    <location>
        <begin position="34"/>
        <end position="44"/>
    </location>
</feature>
<sequence>MRTSKPYDLRLFRQERRQRRDAGRTSYWQQLLGPTNQSNQPSRNQQRRPRTSGFSGRLGIEIGSSQPNKGRIIFPESNIPWMTCNQLPENPKRNPTSIRQIDLQTRLQPSQASSAPTWVFRVKMGAEPIIALLDTGCNTMVVQDRIANKRKLEKRPLDKPYDIDTAGAGQTIRITSLTTQSIQIFNNTLQNYDPVASFHFEIAPIGIPLILGLPFFEAIAQTFTIRWAAKDVKRERQKPFQGIAAVSTKRFNKQLRHKQYHEAFTIHIRDSTEKNKTKTVPSWPKFLDSVLQRFKNTLFKETDDLPPDCGDNNFHIDIVPGLKPVFQALRPLFQDQLGELRKQLDHLLSKGWIQHSKSPWGASVVFAVKKTGGIRVCWDYRGLNAVTIKDRTPLPNLREMCNQLLGARFYTLNDLKDAYHRLLIAPEDREKTAIRTRFRLFEYVIMPFGLCNAPGAFQRLMNQVLGNLYDICVICYLDNILIFSPNPNKHRRDVAEVLQRLQNHSLYVNAAKCHWGQKEIEFCGHLFSIDGMRIASDKIAAVRDWPIPRTTRHIRQFLGLTNYFLDYIERYAEIAAPLSALQSVKSTFEWTVKQQRPSIPSRLPSQALQSYPHSTPIIQSTSIRIHPATPFRDG</sequence>
<reference evidence="3 4" key="1">
    <citation type="journal article" date="2019" name="Sci. Rep.">
        <title>Comparative genomics of chytrid fungi reveal insights into the obligate biotrophic and pathogenic lifestyle of Synchytrium endobioticum.</title>
        <authorList>
            <person name="van de Vossenberg B.T.L.H."/>
            <person name="Warris S."/>
            <person name="Nguyen H.D.T."/>
            <person name="van Gent-Pelzer M.P.E."/>
            <person name="Joly D.L."/>
            <person name="van de Geest H.C."/>
            <person name="Bonants P.J.M."/>
            <person name="Smith D.S."/>
            <person name="Levesque C.A."/>
            <person name="van der Lee T.A.J."/>
        </authorList>
    </citation>
    <scope>NUCLEOTIDE SEQUENCE [LARGE SCALE GENOMIC DNA]</scope>
    <source>
        <strain evidence="3 4">CBS 809.83</strain>
    </source>
</reference>
<feature type="domain" description="Reverse transcriptase" evidence="2">
    <location>
        <begin position="369"/>
        <end position="525"/>
    </location>
</feature>
<dbReference type="Proteomes" id="UP000318582">
    <property type="component" value="Unassembled WGS sequence"/>
</dbReference>
<keyword evidence="4" id="KW-1185">Reference proteome</keyword>
<dbReference type="CDD" id="cd00303">
    <property type="entry name" value="retropepsin_like"/>
    <property type="match status" value="1"/>
</dbReference>
<name>A0A507DKC2_9FUNG</name>
<evidence type="ECO:0000313" key="4">
    <source>
        <dbReference type="Proteomes" id="UP000318582"/>
    </source>
</evidence>
<comment type="caution">
    <text evidence="3">The sequence shown here is derived from an EMBL/GenBank/DDBJ whole genome shotgun (WGS) entry which is preliminary data.</text>
</comment>